<name>A0A560JFK8_9BRAD</name>
<reference evidence="2 3" key="1">
    <citation type="submission" date="2019-06" db="EMBL/GenBank/DDBJ databases">
        <title>Genomic Encyclopedia of Type Strains, Phase IV (KMG-V): Genome sequencing to study the core and pangenomes of soil and plant-associated prokaryotes.</title>
        <authorList>
            <person name="Whitman W."/>
        </authorList>
    </citation>
    <scope>NUCLEOTIDE SEQUENCE [LARGE SCALE GENOMIC DNA]</scope>
    <source>
        <strain evidence="2 3">BR 10556</strain>
    </source>
</reference>
<gene>
    <name evidence="2" type="ORF">FBZ95_11226</name>
</gene>
<dbReference type="PROSITE" id="PS51257">
    <property type="entry name" value="PROKAR_LIPOPROTEIN"/>
    <property type="match status" value="1"/>
</dbReference>
<evidence type="ECO:0000256" key="1">
    <source>
        <dbReference type="SAM" id="Phobius"/>
    </source>
</evidence>
<keyword evidence="3" id="KW-1185">Reference proteome</keyword>
<feature type="transmembrane region" description="Helical" evidence="1">
    <location>
        <begin position="21"/>
        <end position="41"/>
    </location>
</feature>
<keyword evidence="1" id="KW-1133">Transmembrane helix</keyword>
<proteinExistence type="predicted"/>
<keyword evidence="1" id="KW-0472">Membrane</keyword>
<accession>A0A560JFK8</accession>
<dbReference type="RefSeq" id="WP_080140148.1">
    <property type="nucleotide sequence ID" value="NZ_LWIG01000063.1"/>
</dbReference>
<dbReference type="OrthoDB" id="8216936at2"/>
<comment type="caution">
    <text evidence="2">The sequence shown here is derived from an EMBL/GenBank/DDBJ whole genome shotgun (WGS) entry which is preliminary data.</text>
</comment>
<organism evidence="2 3">
    <name type="scientific">Bradyrhizobium sacchari</name>
    <dbReference type="NCBI Taxonomy" id="1399419"/>
    <lineage>
        <taxon>Bacteria</taxon>
        <taxon>Pseudomonadati</taxon>
        <taxon>Pseudomonadota</taxon>
        <taxon>Alphaproteobacteria</taxon>
        <taxon>Hyphomicrobiales</taxon>
        <taxon>Nitrobacteraceae</taxon>
        <taxon>Bradyrhizobium</taxon>
    </lineage>
</organism>
<dbReference type="STRING" id="1399419.A5906_15215"/>
<evidence type="ECO:0000313" key="3">
    <source>
        <dbReference type="Proteomes" id="UP000315914"/>
    </source>
</evidence>
<dbReference type="AlphaFoldDB" id="A0A560JFK8"/>
<keyword evidence="1" id="KW-0812">Transmembrane</keyword>
<evidence type="ECO:0000313" key="2">
    <source>
        <dbReference type="EMBL" id="TWB68124.1"/>
    </source>
</evidence>
<dbReference type="EMBL" id="VITW01000012">
    <property type="protein sequence ID" value="TWB68124.1"/>
    <property type="molecule type" value="Genomic_DNA"/>
</dbReference>
<dbReference type="Proteomes" id="UP000315914">
    <property type="component" value="Unassembled WGS sequence"/>
</dbReference>
<sequence>MSKAPSAPVARQRAERGHRRLLIGTNITLAACAMAWVAYIAPNLTSPAIPQVAGRISRGEQYELDQLRQIVAENLPAAQRQCGAKTMRELLLLQLAIADESIRSASPKQADADTEAVASASRALLLCAPSEGLGWLGSYWSAIRQEGFGPRTAALLGLSYKFAPHEAWLQLIRAPLALRVYGALSPELKNSAIQDFTDIFGARLFPSAAALYQAAAAGARPELLDRTCSAPETDRELFRRYVTDKGLQLRHPCYPSDERPSYVRN</sequence>
<protein>
    <submittedName>
        <fullName evidence="2">Uncharacterized protein</fullName>
    </submittedName>
</protein>